<gene>
    <name evidence="3" type="ORF">COS59_01320</name>
</gene>
<dbReference type="InterPro" id="IPR050246">
    <property type="entry name" value="Class_II_FBP_aldolase"/>
</dbReference>
<proteinExistence type="predicted"/>
<sequence length="272" mass="30325">MITLREAILEAKKNKKAIGHFNVSNLEMLKAVANVARREKIPVIVAVSEGEREFIGLKQISALIKSLREEGLEIFLNADHTHSLDKAKDAVEAGFDSITFDASNLSLEENILKTKEVVDYIKNINPKMLIEGNLDLKDIPEANLTDPQIASQFVNKTKVDLLGPAVGNIQGEMGLRGEKLDIERIKEIRKLADVPLVLHGGSGIDKNQLIKAIEAGISIVHISTEVRLAWRNSLEKSLENNPEEIAPYKIMPEVISDIETLVERKLRIFNRI</sequence>
<dbReference type="Gene3D" id="3.20.20.70">
    <property type="entry name" value="Aldolase class I"/>
    <property type="match status" value="1"/>
</dbReference>
<organism evidence="3 4">
    <name type="scientific">Candidatus Wolfebacteria bacterium CG03_land_8_20_14_0_80_36_15</name>
    <dbReference type="NCBI Taxonomy" id="1975067"/>
    <lineage>
        <taxon>Bacteria</taxon>
        <taxon>Candidatus Wolfeibacteriota</taxon>
    </lineage>
</organism>
<feature type="binding site" evidence="2">
    <location>
        <position position="199"/>
    </location>
    <ligand>
        <name>Zn(2+)</name>
        <dbReference type="ChEBI" id="CHEBI:29105"/>
        <label>1</label>
        <note>catalytic</note>
    </ligand>
</feature>
<dbReference type="AlphaFoldDB" id="A0A2M7B7P0"/>
<dbReference type="SUPFAM" id="SSF51569">
    <property type="entry name" value="Aldolase"/>
    <property type="match status" value="1"/>
</dbReference>
<comment type="caution">
    <text evidence="3">The sequence shown here is derived from an EMBL/GenBank/DDBJ whole genome shotgun (WGS) entry which is preliminary data.</text>
</comment>
<dbReference type="PANTHER" id="PTHR30304:SF0">
    <property type="entry name" value="D-TAGATOSE-1,6-BISPHOSPHATE ALDOLASE SUBUNIT GATY-RELATED"/>
    <property type="match status" value="1"/>
</dbReference>
<dbReference type="PIRSF" id="PIRSF001359">
    <property type="entry name" value="F_bP_aldolase_II"/>
    <property type="match status" value="1"/>
</dbReference>
<name>A0A2M7B7P0_9BACT</name>
<evidence type="ECO:0000313" key="3">
    <source>
        <dbReference type="EMBL" id="PIU99141.1"/>
    </source>
</evidence>
<feature type="binding site" evidence="2">
    <location>
        <position position="80"/>
    </location>
    <ligand>
        <name>Zn(2+)</name>
        <dbReference type="ChEBI" id="CHEBI:29105"/>
        <label>1</label>
        <note>catalytic</note>
    </ligand>
</feature>
<dbReference type="InterPro" id="IPR000771">
    <property type="entry name" value="FBA_II"/>
</dbReference>
<keyword evidence="2" id="KW-0479">Metal-binding</keyword>
<dbReference type="InterPro" id="IPR013785">
    <property type="entry name" value="Aldolase_TIM"/>
</dbReference>
<dbReference type="PANTHER" id="PTHR30304">
    <property type="entry name" value="D-TAGATOSE-1,6-BISPHOSPHATE ALDOLASE"/>
    <property type="match status" value="1"/>
</dbReference>
<protein>
    <submittedName>
        <fullName evidence="3">Tagatose-bisphosphate aldolase</fullName>
    </submittedName>
</protein>
<dbReference type="EMBL" id="PEVH01000043">
    <property type="protein sequence ID" value="PIU99141.1"/>
    <property type="molecule type" value="Genomic_DNA"/>
</dbReference>
<feature type="binding site" evidence="2">
    <location>
        <position position="101"/>
    </location>
    <ligand>
        <name>Zn(2+)</name>
        <dbReference type="ChEBI" id="CHEBI:29105"/>
        <label>2</label>
    </ligand>
</feature>
<feature type="active site" description="Proton donor" evidence="1">
    <location>
        <position position="79"/>
    </location>
</feature>
<dbReference type="GO" id="GO:0016832">
    <property type="term" value="F:aldehyde-lyase activity"/>
    <property type="evidence" value="ECO:0007669"/>
    <property type="project" value="InterPro"/>
</dbReference>
<dbReference type="GO" id="GO:0008270">
    <property type="term" value="F:zinc ion binding"/>
    <property type="evidence" value="ECO:0007669"/>
    <property type="project" value="InterPro"/>
</dbReference>
<dbReference type="Proteomes" id="UP000230131">
    <property type="component" value="Unassembled WGS sequence"/>
</dbReference>
<keyword evidence="2" id="KW-0862">Zinc</keyword>
<reference evidence="4" key="1">
    <citation type="submission" date="2017-09" db="EMBL/GenBank/DDBJ databases">
        <title>Depth-based differentiation of microbial function through sediment-hosted aquifers and enrichment of novel symbionts in the deep terrestrial subsurface.</title>
        <authorList>
            <person name="Probst A.J."/>
            <person name="Ladd B."/>
            <person name="Jarett J.K."/>
            <person name="Geller-Mcgrath D.E."/>
            <person name="Sieber C.M.K."/>
            <person name="Emerson J.B."/>
            <person name="Anantharaman K."/>
            <person name="Thomas B.C."/>
            <person name="Malmstrom R."/>
            <person name="Stieglmeier M."/>
            <person name="Klingl A."/>
            <person name="Woyke T."/>
            <person name="Ryan C.M."/>
            <person name="Banfield J.F."/>
        </authorList>
    </citation>
    <scope>NUCLEOTIDE SEQUENCE [LARGE SCALE GENOMIC DNA]</scope>
</reference>
<evidence type="ECO:0000313" key="4">
    <source>
        <dbReference type="Proteomes" id="UP000230131"/>
    </source>
</evidence>
<evidence type="ECO:0000256" key="1">
    <source>
        <dbReference type="PIRSR" id="PIRSR001359-1"/>
    </source>
</evidence>
<accession>A0A2M7B7P0</accession>
<dbReference type="GO" id="GO:0005975">
    <property type="term" value="P:carbohydrate metabolic process"/>
    <property type="evidence" value="ECO:0007669"/>
    <property type="project" value="InterPro"/>
</dbReference>
<comment type="cofactor">
    <cofactor evidence="2">
        <name>Zn(2+)</name>
        <dbReference type="ChEBI" id="CHEBI:29105"/>
    </cofactor>
    <text evidence="2">Binds 2 Zn(2+) ions per subunit. One is catalytic and the other provides a structural contribution.</text>
</comment>
<dbReference type="Pfam" id="PF01116">
    <property type="entry name" value="F_bP_aldolase"/>
    <property type="match status" value="1"/>
</dbReference>
<evidence type="ECO:0000256" key="2">
    <source>
        <dbReference type="PIRSR" id="PIRSR001359-3"/>
    </source>
</evidence>